<dbReference type="EMBL" id="VAVZ01000002">
    <property type="protein sequence ID" value="TLQ01043.1"/>
    <property type="molecule type" value="Genomic_DNA"/>
</dbReference>
<evidence type="ECO:0000256" key="2">
    <source>
        <dbReference type="ARBA" id="ARBA00023125"/>
    </source>
</evidence>
<dbReference type="PANTHER" id="PTHR43537:SF5">
    <property type="entry name" value="UXU OPERON TRANSCRIPTIONAL REGULATOR"/>
    <property type="match status" value="1"/>
</dbReference>
<evidence type="ECO:0000256" key="1">
    <source>
        <dbReference type="ARBA" id="ARBA00023015"/>
    </source>
</evidence>
<dbReference type="PANTHER" id="PTHR43537">
    <property type="entry name" value="TRANSCRIPTIONAL REGULATOR, GNTR FAMILY"/>
    <property type="match status" value="1"/>
</dbReference>
<organism evidence="5 6">
    <name type="scientific">Nesterenkonia salmonea</name>
    <dbReference type="NCBI Taxonomy" id="1804987"/>
    <lineage>
        <taxon>Bacteria</taxon>
        <taxon>Bacillati</taxon>
        <taxon>Actinomycetota</taxon>
        <taxon>Actinomycetes</taxon>
        <taxon>Micrococcales</taxon>
        <taxon>Micrococcaceae</taxon>
        <taxon>Nesterenkonia</taxon>
    </lineage>
</organism>
<evidence type="ECO:0000256" key="3">
    <source>
        <dbReference type="ARBA" id="ARBA00023163"/>
    </source>
</evidence>
<keyword evidence="6" id="KW-1185">Reference proteome</keyword>
<gene>
    <name evidence="5" type="ORF">FEF26_00965</name>
</gene>
<keyword evidence="1" id="KW-0805">Transcription regulation</keyword>
<comment type="caution">
    <text evidence="5">The sequence shown here is derived from an EMBL/GenBank/DDBJ whole genome shotgun (WGS) entry which is preliminary data.</text>
</comment>
<dbReference type="InterPro" id="IPR013668">
    <property type="entry name" value="RNase_R_HTH_12"/>
</dbReference>
<evidence type="ECO:0000313" key="6">
    <source>
        <dbReference type="Proteomes" id="UP000310458"/>
    </source>
</evidence>
<keyword evidence="3" id="KW-0804">Transcription</keyword>
<dbReference type="Proteomes" id="UP000310458">
    <property type="component" value="Unassembled WGS sequence"/>
</dbReference>
<protein>
    <submittedName>
        <fullName evidence="5">FCD domain-containing protein</fullName>
    </submittedName>
</protein>
<dbReference type="Gene3D" id="1.10.10.10">
    <property type="entry name" value="Winged helix-like DNA-binding domain superfamily/Winged helix DNA-binding domain"/>
    <property type="match status" value="1"/>
</dbReference>
<dbReference type="SUPFAM" id="SSF46785">
    <property type="entry name" value="Winged helix' DNA-binding domain"/>
    <property type="match status" value="1"/>
</dbReference>
<proteinExistence type="predicted"/>
<dbReference type="GO" id="GO:0003677">
    <property type="term" value="F:DNA binding"/>
    <property type="evidence" value="ECO:0007669"/>
    <property type="project" value="UniProtKB-KW"/>
</dbReference>
<dbReference type="RefSeq" id="WP_138251668.1">
    <property type="nucleotide sequence ID" value="NZ_VAVZ01000002.1"/>
</dbReference>
<name>A0A5R9BLQ7_9MICC</name>
<dbReference type="SMART" id="SM00895">
    <property type="entry name" value="FCD"/>
    <property type="match status" value="1"/>
</dbReference>
<dbReference type="OrthoDB" id="9796486at2"/>
<sequence>MTAVAPESRKADYTHLTPEEFRLIRILSEFETPTGARVVTRQALDEGVELSEATVSRILLRLDRMGLTTRVERKGRLVTEEGRQLVDDTQQSRLIHDELRHALNITDVSQLVDLLRARRGLEQEAALLAAQHATAEDLEELRANVELYRRTVGTPDGIRPGMEFHRLLIRAARSPLLEAIARTILYDPVEKFEPALSAIVGEHGDLDQAVAQHVEIVDAVEAGDADRARRLVHAHLSDFLEEADLFTKHANPSVVRRLLALIL</sequence>
<feature type="domain" description="GntR C-terminal" evidence="4">
    <location>
        <begin position="113"/>
        <end position="238"/>
    </location>
</feature>
<dbReference type="InterPro" id="IPR008920">
    <property type="entry name" value="TF_FadR/GntR_C"/>
</dbReference>
<evidence type="ECO:0000259" key="4">
    <source>
        <dbReference type="SMART" id="SM00895"/>
    </source>
</evidence>
<dbReference type="Pfam" id="PF07729">
    <property type="entry name" value="FCD"/>
    <property type="match status" value="1"/>
</dbReference>
<accession>A0A5R9BLQ7</accession>
<dbReference type="InterPro" id="IPR011711">
    <property type="entry name" value="GntR_C"/>
</dbReference>
<dbReference type="InterPro" id="IPR036390">
    <property type="entry name" value="WH_DNA-bd_sf"/>
</dbReference>
<dbReference type="AlphaFoldDB" id="A0A5R9BLQ7"/>
<reference evidence="5 6" key="1">
    <citation type="submission" date="2019-05" db="EMBL/GenBank/DDBJ databases">
        <title>Nesterenkonia sp. GY074 isolated from the Southern Atlantic Ocean.</title>
        <authorList>
            <person name="Zhang G."/>
        </authorList>
    </citation>
    <scope>NUCLEOTIDE SEQUENCE [LARGE SCALE GENOMIC DNA]</scope>
    <source>
        <strain evidence="5 6">GY074</strain>
    </source>
</reference>
<dbReference type="SUPFAM" id="SSF48008">
    <property type="entry name" value="GntR ligand-binding domain-like"/>
    <property type="match status" value="1"/>
</dbReference>
<evidence type="ECO:0000313" key="5">
    <source>
        <dbReference type="EMBL" id="TLQ01043.1"/>
    </source>
</evidence>
<dbReference type="Pfam" id="PF08461">
    <property type="entry name" value="WHD_RNase_R"/>
    <property type="match status" value="1"/>
</dbReference>
<dbReference type="Gene3D" id="1.20.120.530">
    <property type="entry name" value="GntR ligand-binding domain-like"/>
    <property type="match status" value="1"/>
</dbReference>
<dbReference type="InterPro" id="IPR036388">
    <property type="entry name" value="WH-like_DNA-bd_sf"/>
</dbReference>
<keyword evidence="2" id="KW-0238">DNA-binding</keyword>